<feature type="transmembrane region" description="Helical" evidence="1">
    <location>
        <begin position="353"/>
        <end position="373"/>
    </location>
</feature>
<dbReference type="InterPro" id="IPR007658">
    <property type="entry name" value="DUF594"/>
</dbReference>
<dbReference type="EMBL" id="CAJGYO010000004">
    <property type="protein sequence ID" value="CAD6225829.1"/>
    <property type="molecule type" value="Genomic_DNA"/>
</dbReference>
<feature type="transmembrane region" description="Helical" evidence="1">
    <location>
        <begin position="62"/>
        <end position="80"/>
    </location>
</feature>
<name>A0A811NQC4_9POAL</name>
<evidence type="ECO:0000259" key="2">
    <source>
        <dbReference type="Pfam" id="PF13968"/>
    </source>
</evidence>
<gene>
    <name evidence="3" type="ORF">NCGR_LOCUS17763</name>
</gene>
<feature type="transmembrane region" description="Helical" evidence="1">
    <location>
        <begin position="179"/>
        <end position="198"/>
    </location>
</feature>
<dbReference type="Proteomes" id="UP000604825">
    <property type="component" value="Unassembled WGS sequence"/>
</dbReference>
<protein>
    <recommendedName>
        <fullName evidence="2">DUF4220 domain-containing protein</fullName>
    </recommendedName>
</protein>
<evidence type="ECO:0000256" key="1">
    <source>
        <dbReference type="SAM" id="Phobius"/>
    </source>
</evidence>
<feature type="transmembrane region" description="Helical" evidence="1">
    <location>
        <begin position="121"/>
        <end position="142"/>
    </location>
</feature>
<keyword evidence="1" id="KW-1133">Transmembrane helix</keyword>
<feature type="transmembrane region" description="Helical" evidence="1">
    <location>
        <begin position="92"/>
        <end position="109"/>
    </location>
</feature>
<sequence>MAAVRARPFRRWCHGRIQSGRASMARADVMQLNGLQKNMTHEWDTFMSWLRSERGVMTQAEVLVPLSIILFAIQIIFGWWRRCCHSSFIKYLLWLAYTTTPSVVIYTLGLMQLSSVNGELFHIWSVALLVALGGTNSMTAYVIEDNEQYWRHFVQQLLYVINFFAMLKVHLKLETFLDLVYSFLLVFTLSLNVGRIYASKTASSFSDDRSLYLAEYMKHEHKKTTNYDPVTLKGYNYLVSWRSVSSDGLRRFPLVGDKITVSDIWLDSGINVQLKELSLSFALFQLLRRRFFGVSCPESKLQKTHDLIFHGLLFNVEENYRTTFRVIEAELVFAHDHMFTSSASFNTRLGKPIIILSIIKSVIYCFAILWSILKHKNVSKVFMGLLLALELLQLYVYLSSDWAKLRSICRLECSLDGTCDIGCLFWDRLPQIFRWWQNKIGQLSLLKDLHRRSFTHDMLGTLSWCISAKILWCQETSFSRGISNPGIKGPDRIRLSDNVKLAVAQTLKRNAGQLSNGASSLRRNGQYNRLKWACRQENHANSMLIWHIATEYCEIIHVHQSVTVEQRSISDDDLNIARSLSRYCAYLLAFVPELLPDHHLDTTACFHGVRKDALEFLREEISLESKYRKMKNFNQLLPRHQGTFVKGILLGKQLEEIGPARCWKVLVDLWTEMILYIAPSDNARDHIQHLANGGEFLTHLWALLSHAGILTREEQSLDEENTVVQP</sequence>
<keyword evidence="1" id="KW-0472">Membrane</keyword>
<dbReference type="PANTHER" id="PTHR31325">
    <property type="entry name" value="OS01G0798800 PROTEIN-RELATED"/>
    <property type="match status" value="1"/>
</dbReference>
<keyword evidence="1" id="KW-0812">Transmembrane</keyword>
<dbReference type="OrthoDB" id="627444at2759"/>
<comment type="caution">
    <text evidence="3">The sequence shown here is derived from an EMBL/GenBank/DDBJ whole genome shotgun (WGS) entry which is preliminary data.</text>
</comment>
<dbReference type="AlphaFoldDB" id="A0A811NQC4"/>
<dbReference type="Pfam" id="PF13968">
    <property type="entry name" value="DUF4220"/>
    <property type="match status" value="1"/>
</dbReference>
<feature type="transmembrane region" description="Helical" evidence="1">
    <location>
        <begin position="149"/>
        <end position="167"/>
    </location>
</feature>
<dbReference type="InterPro" id="IPR025315">
    <property type="entry name" value="DUF4220"/>
</dbReference>
<dbReference type="Pfam" id="PF04578">
    <property type="entry name" value="DUF594"/>
    <property type="match status" value="1"/>
</dbReference>
<organism evidence="3 4">
    <name type="scientific">Miscanthus lutarioriparius</name>
    <dbReference type="NCBI Taxonomy" id="422564"/>
    <lineage>
        <taxon>Eukaryota</taxon>
        <taxon>Viridiplantae</taxon>
        <taxon>Streptophyta</taxon>
        <taxon>Embryophyta</taxon>
        <taxon>Tracheophyta</taxon>
        <taxon>Spermatophyta</taxon>
        <taxon>Magnoliopsida</taxon>
        <taxon>Liliopsida</taxon>
        <taxon>Poales</taxon>
        <taxon>Poaceae</taxon>
        <taxon>PACMAD clade</taxon>
        <taxon>Panicoideae</taxon>
        <taxon>Andropogonodae</taxon>
        <taxon>Andropogoneae</taxon>
        <taxon>Saccharinae</taxon>
        <taxon>Miscanthus</taxon>
    </lineage>
</organism>
<evidence type="ECO:0000313" key="3">
    <source>
        <dbReference type="EMBL" id="CAD6225829.1"/>
    </source>
</evidence>
<keyword evidence="4" id="KW-1185">Reference proteome</keyword>
<evidence type="ECO:0000313" key="4">
    <source>
        <dbReference type="Proteomes" id="UP000604825"/>
    </source>
</evidence>
<feature type="domain" description="DUF4220" evidence="2">
    <location>
        <begin position="94"/>
        <end position="447"/>
    </location>
</feature>
<reference evidence="3" key="1">
    <citation type="submission" date="2020-10" db="EMBL/GenBank/DDBJ databases">
        <authorList>
            <person name="Han B."/>
            <person name="Lu T."/>
            <person name="Zhao Q."/>
            <person name="Huang X."/>
            <person name="Zhao Y."/>
        </authorList>
    </citation>
    <scope>NUCLEOTIDE SEQUENCE</scope>
</reference>
<accession>A0A811NQC4</accession>
<proteinExistence type="predicted"/>